<sequence>MSNSGHKSSVAQTCNLLSQYLKENGRFADISGLGMTVKPEANKGVETGRMQPGTTMNLLPSLENSSENSRQNNNIKTTNFFPDIPSFGSPNTISEHGSSQMTIFYAGKVLVFNDFPAEKAKEIMAIATKGSSNTSNGGFLPPPPPAEKASSSRAVTPDLNMATTSGSDNNNAMATPEAFHQRSQAVPIARRASLHRFFEKRKDRATARAPYEVNNPSSSSMAPAPPQKPEDQSKFSWLEIEGQSSKQLDLKL</sequence>
<protein>
    <submittedName>
        <fullName evidence="1">Tify</fullName>
    </submittedName>
</protein>
<proteinExistence type="predicted"/>
<gene>
    <name evidence="1" type="ORF">OWV82_009536</name>
</gene>
<dbReference type="Proteomes" id="UP001164539">
    <property type="component" value="Chromosome 5"/>
</dbReference>
<keyword evidence="2" id="KW-1185">Reference proteome</keyword>
<reference evidence="1 2" key="1">
    <citation type="journal article" date="2023" name="Science">
        <title>Complex scaffold remodeling in plant triterpene biosynthesis.</title>
        <authorList>
            <person name="De La Pena R."/>
            <person name="Hodgson H."/>
            <person name="Liu J.C."/>
            <person name="Stephenson M.J."/>
            <person name="Martin A.C."/>
            <person name="Owen C."/>
            <person name="Harkess A."/>
            <person name="Leebens-Mack J."/>
            <person name="Jimenez L.E."/>
            <person name="Osbourn A."/>
            <person name="Sattely E.S."/>
        </authorList>
    </citation>
    <scope>NUCLEOTIDE SEQUENCE [LARGE SCALE GENOMIC DNA]</scope>
    <source>
        <strain evidence="2">cv. JPN11</strain>
        <tissue evidence="1">Leaf</tissue>
    </source>
</reference>
<evidence type="ECO:0000313" key="1">
    <source>
        <dbReference type="EMBL" id="KAJ4717751.1"/>
    </source>
</evidence>
<name>A0ACC1Y307_MELAZ</name>
<dbReference type="EMBL" id="CM051398">
    <property type="protein sequence ID" value="KAJ4717751.1"/>
    <property type="molecule type" value="Genomic_DNA"/>
</dbReference>
<evidence type="ECO:0000313" key="2">
    <source>
        <dbReference type="Proteomes" id="UP001164539"/>
    </source>
</evidence>
<accession>A0ACC1Y307</accession>
<organism evidence="1 2">
    <name type="scientific">Melia azedarach</name>
    <name type="common">Chinaberry tree</name>
    <dbReference type="NCBI Taxonomy" id="155640"/>
    <lineage>
        <taxon>Eukaryota</taxon>
        <taxon>Viridiplantae</taxon>
        <taxon>Streptophyta</taxon>
        <taxon>Embryophyta</taxon>
        <taxon>Tracheophyta</taxon>
        <taxon>Spermatophyta</taxon>
        <taxon>Magnoliopsida</taxon>
        <taxon>eudicotyledons</taxon>
        <taxon>Gunneridae</taxon>
        <taxon>Pentapetalae</taxon>
        <taxon>rosids</taxon>
        <taxon>malvids</taxon>
        <taxon>Sapindales</taxon>
        <taxon>Meliaceae</taxon>
        <taxon>Melia</taxon>
    </lineage>
</organism>
<comment type="caution">
    <text evidence="1">The sequence shown here is derived from an EMBL/GenBank/DDBJ whole genome shotgun (WGS) entry which is preliminary data.</text>
</comment>